<keyword evidence="2" id="KW-1185">Reference proteome</keyword>
<dbReference type="GO" id="GO:0000014">
    <property type="term" value="F:single-stranded DNA endodeoxyribonuclease activity"/>
    <property type="evidence" value="ECO:0007669"/>
    <property type="project" value="TreeGrafter"/>
</dbReference>
<protein>
    <submittedName>
        <fullName evidence="1">Histone-lysine N-methyltransferase SETMAR</fullName>
    </submittedName>
</protein>
<evidence type="ECO:0000313" key="1">
    <source>
        <dbReference type="EMBL" id="GFY25056.1"/>
    </source>
</evidence>
<dbReference type="GO" id="GO:0042800">
    <property type="term" value="F:histone H3K4 methyltransferase activity"/>
    <property type="evidence" value="ECO:0007669"/>
    <property type="project" value="TreeGrafter"/>
</dbReference>
<dbReference type="GO" id="GO:0015074">
    <property type="term" value="P:DNA integration"/>
    <property type="evidence" value="ECO:0007669"/>
    <property type="project" value="TreeGrafter"/>
</dbReference>
<dbReference type="GO" id="GO:0000793">
    <property type="term" value="C:condensed chromosome"/>
    <property type="evidence" value="ECO:0007669"/>
    <property type="project" value="TreeGrafter"/>
</dbReference>
<dbReference type="GO" id="GO:0003690">
    <property type="term" value="F:double-stranded DNA binding"/>
    <property type="evidence" value="ECO:0007669"/>
    <property type="project" value="TreeGrafter"/>
</dbReference>
<dbReference type="GO" id="GO:0031297">
    <property type="term" value="P:replication fork processing"/>
    <property type="evidence" value="ECO:0007669"/>
    <property type="project" value="TreeGrafter"/>
</dbReference>
<gene>
    <name evidence="1" type="primary">EAI_04805</name>
    <name evidence="1" type="ORF">TNCV_2692471</name>
</gene>
<dbReference type="PANTHER" id="PTHR46060:SF2">
    <property type="entry name" value="HISTONE-LYSINE N-METHYLTRANSFERASE SETMAR"/>
    <property type="match status" value="1"/>
</dbReference>
<dbReference type="GO" id="GO:0006303">
    <property type="term" value="P:double-strand break repair via nonhomologous end joining"/>
    <property type="evidence" value="ECO:0007669"/>
    <property type="project" value="TreeGrafter"/>
</dbReference>
<comment type="caution">
    <text evidence="1">The sequence shown here is derived from an EMBL/GenBank/DDBJ whole genome shotgun (WGS) entry which is preliminary data.</text>
</comment>
<dbReference type="GO" id="GO:0044547">
    <property type="term" value="F:DNA topoisomerase binding"/>
    <property type="evidence" value="ECO:0007669"/>
    <property type="project" value="TreeGrafter"/>
</dbReference>
<dbReference type="GO" id="GO:0044774">
    <property type="term" value="P:mitotic DNA integrity checkpoint signaling"/>
    <property type="evidence" value="ECO:0007669"/>
    <property type="project" value="TreeGrafter"/>
</dbReference>
<accession>A0A8X6VZ64</accession>
<dbReference type="PANTHER" id="PTHR46060">
    <property type="entry name" value="MARINER MOS1 TRANSPOSASE-LIKE PROTEIN"/>
    <property type="match status" value="1"/>
</dbReference>
<dbReference type="InterPro" id="IPR052709">
    <property type="entry name" value="Transposase-MT_Hybrid"/>
</dbReference>
<sequence length="174" mass="20480">MEFEITQAIAPPVSYRCTPRYSFLVVPSTPIGNLPEGYRIVFSDGFLFEWYPDNQQRRISRRPGRWEELMLVKSVKDQSPRVECPTVTANYVQFWFHRFRSSSFDVKEAPRTGTPVVENVDETPEIIEIDRHVSSRSIAQQLKINHKIFLNYLHKIGFKKKLNVWVRHQLTPKT</sequence>
<proteinExistence type="predicted"/>
<reference evidence="1" key="1">
    <citation type="submission" date="2020-08" db="EMBL/GenBank/DDBJ databases">
        <title>Multicomponent nature underlies the extraordinary mechanical properties of spider dragline silk.</title>
        <authorList>
            <person name="Kono N."/>
            <person name="Nakamura H."/>
            <person name="Mori M."/>
            <person name="Yoshida Y."/>
            <person name="Ohtoshi R."/>
            <person name="Malay A.D."/>
            <person name="Moran D.A.P."/>
            <person name="Tomita M."/>
            <person name="Numata K."/>
            <person name="Arakawa K."/>
        </authorList>
    </citation>
    <scope>NUCLEOTIDE SEQUENCE</scope>
</reference>
<dbReference type="GO" id="GO:0046975">
    <property type="term" value="F:histone H3K36 methyltransferase activity"/>
    <property type="evidence" value="ECO:0007669"/>
    <property type="project" value="TreeGrafter"/>
</dbReference>
<dbReference type="GO" id="GO:0000729">
    <property type="term" value="P:DNA double-strand break processing"/>
    <property type="evidence" value="ECO:0007669"/>
    <property type="project" value="TreeGrafter"/>
</dbReference>
<dbReference type="GO" id="GO:0005634">
    <property type="term" value="C:nucleus"/>
    <property type="evidence" value="ECO:0007669"/>
    <property type="project" value="TreeGrafter"/>
</dbReference>
<dbReference type="AlphaFoldDB" id="A0A8X6VZ64"/>
<evidence type="ECO:0000313" key="2">
    <source>
        <dbReference type="Proteomes" id="UP000887159"/>
    </source>
</evidence>
<dbReference type="Proteomes" id="UP000887159">
    <property type="component" value="Unassembled WGS sequence"/>
</dbReference>
<dbReference type="EMBL" id="BMAU01021370">
    <property type="protein sequence ID" value="GFY25056.1"/>
    <property type="molecule type" value="Genomic_DNA"/>
</dbReference>
<organism evidence="1 2">
    <name type="scientific">Trichonephila clavipes</name>
    <name type="common">Golden silk orbweaver</name>
    <name type="synonym">Nephila clavipes</name>
    <dbReference type="NCBI Taxonomy" id="2585209"/>
    <lineage>
        <taxon>Eukaryota</taxon>
        <taxon>Metazoa</taxon>
        <taxon>Ecdysozoa</taxon>
        <taxon>Arthropoda</taxon>
        <taxon>Chelicerata</taxon>
        <taxon>Arachnida</taxon>
        <taxon>Araneae</taxon>
        <taxon>Araneomorphae</taxon>
        <taxon>Entelegynae</taxon>
        <taxon>Araneoidea</taxon>
        <taxon>Nephilidae</taxon>
        <taxon>Trichonephila</taxon>
    </lineage>
</organism>
<name>A0A8X6VZ64_TRICX</name>
<dbReference type="GO" id="GO:0003697">
    <property type="term" value="F:single-stranded DNA binding"/>
    <property type="evidence" value="ECO:0007669"/>
    <property type="project" value="TreeGrafter"/>
</dbReference>
<dbReference type="GO" id="GO:0035861">
    <property type="term" value="C:site of double-strand break"/>
    <property type="evidence" value="ECO:0007669"/>
    <property type="project" value="TreeGrafter"/>
</dbReference>